<dbReference type="InterPro" id="IPR018289">
    <property type="entry name" value="MULE_transposase_dom"/>
</dbReference>
<protein>
    <recommendedName>
        <fullName evidence="5">Transposase</fullName>
    </recommendedName>
</protein>
<evidence type="ECO:0008006" key="5">
    <source>
        <dbReference type="Google" id="ProtNLM"/>
    </source>
</evidence>
<dbReference type="EMBL" id="JBJXBP010000005">
    <property type="protein sequence ID" value="KAL3831093.1"/>
    <property type="molecule type" value="Genomic_DNA"/>
</dbReference>
<dbReference type="AlphaFoldDB" id="A0ABD3T411"/>
<evidence type="ECO:0000313" key="3">
    <source>
        <dbReference type="EMBL" id="KAL3831093.1"/>
    </source>
</evidence>
<name>A0ABD3T411_9LAMI</name>
<dbReference type="InterPro" id="IPR004332">
    <property type="entry name" value="Transposase_MuDR"/>
</dbReference>
<feature type="domain" description="MULE transposase" evidence="2">
    <location>
        <begin position="259"/>
        <end position="354"/>
    </location>
</feature>
<reference evidence="3 4" key="1">
    <citation type="submission" date="2024-12" db="EMBL/GenBank/DDBJ databases">
        <title>The unique morphological basis and parallel evolutionary history of personate flowers in Penstemon.</title>
        <authorList>
            <person name="Depatie T.H."/>
            <person name="Wessinger C.A."/>
        </authorList>
    </citation>
    <scope>NUCLEOTIDE SEQUENCE [LARGE SCALE GENOMIC DNA]</scope>
    <source>
        <strain evidence="3">WTNN_2</strain>
        <tissue evidence="3">Leaf</tissue>
    </source>
</reference>
<gene>
    <name evidence="3" type="ORF">ACJIZ3_019895</name>
</gene>
<dbReference type="PANTHER" id="PTHR31973">
    <property type="entry name" value="POLYPROTEIN, PUTATIVE-RELATED"/>
    <property type="match status" value="1"/>
</dbReference>
<evidence type="ECO:0000313" key="4">
    <source>
        <dbReference type="Proteomes" id="UP001634393"/>
    </source>
</evidence>
<evidence type="ECO:0000259" key="2">
    <source>
        <dbReference type="Pfam" id="PF10551"/>
    </source>
</evidence>
<accession>A0ABD3T411</accession>
<comment type="caution">
    <text evidence="3">The sequence shown here is derived from an EMBL/GenBank/DDBJ whole genome shotgun (WGS) entry which is preliminary data.</text>
</comment>
<organism evidence="3 4">
    <name type="scientific">Penstemon smallii</name>
    <dbReference type="NCBI Taxonomy" id="265156"/>
    <lineage>
        <taxon>Eukaryota</taxon>
        <taxon>Viridiplantae</taxon>
        <taxon>Streptophyta</taxon>
        <taxon>Embryophyta</taxon>
        <taxon>Tracheophyta</taxon>
        <taxon>Spermatophyta</taxon>
        <taxon>Magnoliopsida</taxon>
        <taxon>eudicotyledons</taxon>
        <taxon>Gunneridae</taxon>
        <taxon>Pentapetalae</taxon>
        <taxon>asterids</taxon>
        <taxon>lamiids</taxon>
        <taxon>Lamiales</taxon>
        <taxon>Plantaginaceae</taxon>
        <taxon>Cheloneae</taxon>
        <taxon>Penstemon</taxon>
    </lineage>
</organism>
<feature type="domain" description="Transposase MuDR plant" evidence="1">
    <location>
        <begin position="75"/>
        <end position="139"/>
    </location>
</feature>
<dbReference type="Pfam" id="PF03108">
    <property type="entry name" value="DBD_Tnp_Mut"/>
    <property type="match status" value="1"/>
</dbReference>
<dbReference type="Pfam" id="PF10551">
    <property type="entry name" value="MULE"/>
    <property type="match status" value="1"/>
</dbReference>
<keyword evidence="4" id="KW-1185">Reference proteome</keyword>
<sequence length="402" mass="46179">MTSLLKDVTLMNLKIMLNKAKRSVPRMQKIIVDEESSRWYSDPDDDEDISNLTDLDNTMHKHPHFRAGETMKNRELVVCMKFDNIKVYRQALKDWAVRQGYELEFVKNERKRVTAVCKADGCNWRIHASAVQGAQVFQIKTITGEHTCARSTTNKHATSKYLGMRLEAAIKDNPDVSILKLKNSILRKSGKVAMDKIKGQDAMEYGLLWDYCETVRIKNPGSKLLLRKTPDSDPPIFERMYFSLAAMKFGFISGCRPLIGLDGCFLKTPHGGQLLCAVGRDGNDNLFPIALAVVPIENRETWTWFVSELLDDIGGVEDNKWIFISDRQKGLLETIKALAPRCAHRFFLRHLYQNFKTKWPSLEMKFFLWRAASTTNRNEFNSYMKEIENLDPKIDPKIETAS</sequence>
<dbReference type="PANTHER" id="PTHR31973:SF187">
    <property type="entry name" value="MUTATOR TRANSPOSASE MUDRA PROTEIN"/>
    <property type="match status" value="1"/>
</dbReference>
<evidence type="ECO:0000259" key="1">
    <source>
        <dbReference type="Pfam" id="PF03108"/>
    </source>
</evidence>
<dbReference type="Proteomes" id="UP001634393">
    <property type="component" value="Unassembled WGS sequence"/>
</dbReference>
<proteinExistence type="predicted"/>